<dbReference type="SUPFAM" id="SSF47384">
    <property type="entry name" value="Homodimeric domain of signal transducing histidine kinase"/>
    <property type="match status" value="1"/>
</dbReference>
<dbReference type="CDD" id="cd06225">
    <property type="entry name" value="HAMP"/>
    <property type="match status" value="1"/>
</dbReference>
<feature type="transmembrane region" description="Helical" evidence="10">
    <location>
        <begin position="36"/>
        <end position="55"/>
    </location>
</feature>
<evidence type="ECO:0000256" key="7">
    <source>
        <dbReference type="ARBA" id="ARBA00022741"/>
    </source>
</evidence>
<dbReference type="EMBL" id="CP045857">
    <property type="protein sequence ID" value="QIJ04592.1"/>
    <property type="molecule type" value="Genomic_DNA"/>
</dbReference>
<dbReference type="CDD" id="cd00082">
    <property type="entry name" value="HisKA"/>
    <property type="match status" value="1"/>
</dbReference>
<dbReference type="GO" id="GO:0005886">
    <property type="term" value="C:plasma membrane"/>
    <property type="evidence" value="ECO:0007669"/>
    <property type="project" value="UniProtKB-SubCell"/>
</dbReference>
<keyword evidence="5" id="KW-0597">Phosphoprotein</keyword>
<dbReference type="PROSITE" id="PS50885">
    <property type="entry name" value="HAMP"/>
    <property type="match status" value="1"/>
</dbReference>
<dbReference type="InterPro" id="IPR003661">
    <property type="entry name" value="HisK_dim/P_dom"/>
</dbReference>
<dbReference type="Gene3D" id="1.10.287.130">
    <property type="match status" value="1"/>
</dbReference>
<keyword evidence="10" id="KW-1133">Transmembrane helix</keyword>
<accession>A0A6G7LS42</accession>
<dbReference type="PANTHER" id="PTHR44936">
    <property type="entry name" value="SENSOR PROTEIN CREC"/>
    <property type="match status" value="1"/>
</dbReference>
<keyword evidence="7" id="KW-0547">Nucleotide-binding</keyword>
<dbReference type="InterPro" id="IPR004358">
    <property type="entry name" value="Sig_transdc_His_kin-like_C"/>
</dbReference>
<evidence type="ECO:0000256" key="1">
    <source>
        <dbReference type="ARBA" id="ARBA00000085"/>
    </source>
</evidence>
<keyword evidence="4" id="KW-1003">Cell membrane</keyword>
<evidence type="ECO:0000256" key="8">
    <source>
        <dbReference type="ARBA" id="ARBA00022777"/>
    </source>
</evidence>
<dbReference type="Pfam" id="PF00512">
    <property type="entry name" value="HisKA"/>
    <property type="match status" value="1"/>
</dbReference>
<dbReference type="GO" id="GO:0000155">
    <property type="term" value="F:phosphorelay sensor kinase activity"/>
    <property type="evidence" value="ECO:0007669"/>
    <property type="project" value="InterPro"/>
</dbReference>
<dbReference type="Proteomes" id="UP000502117">
    <property type="component" value="Chromosome"/>
</dbReference>
<dbReference type="InterPro" id="IPR003594">
    <property type="entry name" value="HATPase_dom"/>
</dbReference>
<evidence type="ECO:0000256" key="2">
    <source>
        <dbReference type="ARBA" id="ARBA00004651"/>
    </source>
</evidence>
<dbReference type="InterPro" id="IPR005467">
    <property type="entry name" value="His_kinase_dom"/>
</dbReference>
<keyword evidence="6" id="KW-0808">Transferase</keyword>
<keyword evidence="10" id="KW-0812">Transmembrane</keyword>
<feature type="domain" description="HAMP" evidence="12">
    <location>
        <begin position="196"/>
        <end position="251"/>
    </location>
</feature>
<dbReference type="SMART" id="SM00304">
    <property type="entry name" value="HAMP"/>
    <property type="match status" value="1"/>
</dbReference>
<dbReference type="Gene3D" id="6.10.340.10">
    <property type="match status" value="1"/>
</dbReference>
<evidence type="ECO:0000313" key="13">
    <source>
        <dbReference type="EMBL" id="QIJ04592.1"/>
    </source>
</evidence>
<keyword evidence="9" id="KW-0067">ATP-binding</keyword>
<dbReference type="AlphaFoldDB" id="A0A6G7LS42"/>
<organism evidence="13 14">
    <name type="scientific">Shewanella chilikensis</name>
    <dbReference type="NCBI Taxonomy" id="558541"/>
    <lineage>
        <taxon>Bacteria</taxon>
        <taxon>Pseudomonadati</taxon>
        <taxon>Pseudomonadota</taxon>
        <taxon>Gammaproteobacteria</taxon>
        <taxon>Alteromonadales</taxon>
        <taxon>Shewanellaceae</taxon>
        <taxon>Shewanella</taxon>
    </lineage>
</organism>
<gene>
    <name evidence="13" type="ORF">GII14_10815</name>
</gene>
<dbReference type="GO" id="GO:0005524">
    <property type="term" value="F:ATP binding"/>
    <property type="evidence" value="ECO:0007669"/>
    <property type="project" value="UniProtKB-KW"/>
</dbReference>
<proteinExistence type="predicted"/>
<evidence type="ECO:0000256" key="10">
    <source>
        <dbReference type="SAM" id="Phobius"/>
    </source>
</evidence>
<dbReference type="InterPro" id="IPR036890">
    <property type="entry name" value="HATPase_C_sf"/>
</dbReference>
<dbReference type="SMART" id="SM00387">
    <property type="entry name" value="HATPase_c"/>
    <property type="match status" value="1"/>
</dbReference>
<dbReference type="SUPFAM" id="SSF55874">
    <property type="entry name" value="ATPase domain of HSP90 chaperone/DNA topoisomerase II/histidine kinase"/>
    <property type="match status" value="1"/>
</dbReference>
<dbReference type="SMART" id="SM00388">
    <property type="entry name" value="HisKA"/>
    <property type="match status" value="1"/>
</dbReference>
<dbReference type="PANTHER" id="PTHR44936:SF10">
    <property type="entry name" value="SENSOR PROTEIN RSTB"/>
    <property type="match status" value="1"/>
</dbReference>
<evidence type="ECO:0000259" key="11">
    <source>
        <dbReference type="PROSITE" id="PS50109"/>
    </source>
</evidence>
<dbReference type="InterPro" id="IPR003660">
    <property type="entry name" value="HAMP_dom"/>
</dbReference>
<dbReference type="Gene3D" id="3.30.565.10">
    <property type="entry name" value="Histidine kinase-like ATPase, C-terminal domain"/>
    <property type="match status" value="1"/>
</dbReference>
<dbReference type="PRINTS" id="PR00344">
    <property type="entry name" value="BCTRLSENSOR"/>
</dbReference>
<dbReference type="InterPro" id="IPR050980">
    <property type="entry name" value="2C_sensor_his_kinase"/>
</dbReference>
<keyword evidence="8" id="KW-0418">Kinase</keyword>
<keyword evidence="10" id="KW-0472">Membrane</keyword>
<dbReference type="InterPro" id="IPR038428">
    <property type="entry name" value="HK_sensor_dom_sf"/>
</dbReference>
<evidence type="ECO:0000256" key="6">
    <source>
        <dbReference type="ARBA" id="ARBA00022679"/>
    </source>
</evidence>
<reference evidence="13 14" key="1">
    <citation type="submission" date="2019-11" db="EMBL/GenBank/DDBJ databases">
        <title>Complete Genome Sequence of Shewanella chilikensis Strain DC57, Isolated from Corroded Seal Rings at a floating production facility in Australia.</title>
        <authorList>
            <person name="Salgar-Chaparro S.J."/>
            <person name="Castillo-Villamizar G.A."/>
            <person name="Poehlein A."/>
            <person name="Daniel R."/>
            <person name="Machuca L."/>
        </authorList>
    </citation>
    <scope>NUCLEOTIDE SEQUENCE [LARGE SCALE GENOMIC DNA]</scope>
    <source>
        <strain evidence="13 14">DC57</strain>
    </source>
</reference>
<evidence type="ECO:0000313" key="14">
    <source>
        <dbReference type="Proteomes" id="UP000502117"/>
    </source>
</evidence>
<evidence type="ECO:0000256" key="5">
    <source>
        <dbReference type="ARBA" id="ARBA00022553"/>
    </source>
</evidence>
<evidence type="ECO:0000256" key="9">
    <source>
        <dbReference type="ARBA" id="ARBA00022840"/>
    </source>
</evidence>
<dbReference type="PROSITE" id="PS50109">
    <property type="entry name" value="HIS_KIN"/>
    <property type="match status" value="1"/>
</dbReference>
<name>A0A6G7LS42_9GAMM</name>
<dbReference type="Pfam" id="PF00672">
    <property type="entry name" value="HAMP"/>
    <property type="match status" value="1"/>
</dbReference>
<dbReference type="EC" id="2.7.13.3" evidence="3"/>
<protein>
    <recommendedName>
        <fullName evidence="3">histidine kinase</fullName>
        <ecNumber evidence="3">2.7.13.3</ecNumber>
    </recommendedName>
</protein>
<dbReference type="InterPro" id="IPR031930">
    <property type="entry name" value="HK_sensor"/>
</dbReference>
<evidence type="ECO:0000256" key="4">
    <source>
        <dbReference type="ARBA" id="ARBA00022475"/>
    </source>
</evidence>
<dbReference type="Pfam" id="PF02518">
    <property type="entry name" value="HATPase_c"/>
    <property type="match status" value="1"/>
</dbReference>
<comment type="subcellular location">
    <subcellularLocation>
        <location evidence="2">Cell membrane</location>
        <topology evidence="2">Multi-pass membrane protein</topology>
    </subcellularLocation>
</comment>
<evidence type="ECO:0000256" key="3">
    <source>
        <dbReference type="ARBA" id="ARBA00012438"/>
    </source>
</evidence>
<dbReference type="InterPro" id="IPR036097">
    <property type="entry name" value="HisK_dim/P_sf"/>
</dbReference>
<evidence type="ECO:0000259" key="12">
    <source>
        <dbReference type="PROSITE" id="PS50885"/>
    </source>
</evidence>
<dbReference type="SUPFAM" id="SSF158472">
    <property type="entry name" value="HAMP domain-like"/>
    <property type="match status" value="1"/>
</dbReference>
<comment type="catalytic activity">
    <reaction evidence="1">
        <text>ATP + protein L-histidine = ADP + protein N-phospho-L-histidine.</text>
        <dbReference type="EC" id="2.7.13.3"/>
    </reaction>
</comment>
<dbReference type="Gene3D" id="3.30.450.170">
    <property type="entry name" value="Two-component histidine kinase, sensor domain"/>
    <property type="match status" value="1"/>
</dbReference>
<feature type="domain" description="Histidine kinase" evidence="11">
    <location>
        <begin position="259"/>
        <end position="480"/>
    </location>
</feature>
<sequence>MIIETYSRLQRIIQELALLPFSGLFSQLQWRLFGYFGVSLLLILLLASGIEAMLLNRLLLLPQQTQSQLQQLADEANDYILRGDLAGLADWEGHQAFVLYVLDSKQQAVSQREMHPHFVYKLNFLRQLQQPMGDRVQKPLIGLPLRNSLDPDNPLLLVVQLNASLHPAQQLDKSLWLIRILVGLLVLLLFSRLLSRYLIQPLSLLRSATRQLAQGQLDTRIAGHFSLKQPEFFQLATDFDHMAEQLQKSIQTQQRLLRDVSHELRTPLARQELALHLLENRLGEEHQQPLARLRRQGEEMAQLINTILDFSRLSNGFIKLTAAPFTLTELRRSLLQDLEFESGPKQSIVWAQAPIDEQTLHTDMAYLKRALENVCRNALKYAGETCRVEIQVSQLGDDKLGDSRLQLSVSDDGPGIPKEQLEALFNPFTRLDEARHSSQGGYGLGLAIVRQCMQLLGGSAQAVNRPQGGLSILLELPLQLPNCSEAQLKSIA</sequence>
<dbReference type="Pfam" id="PF16750">
    <property type="entry name" value="HK_sensor"/>
    <property type="match status" value="1"/>
</dbReference>
<dbReference type="KEGG" id="schk:GII14_10815"/>